<dbReference type="InterPro" id="IPR050109">
    <property type="entry name" value="HTH-type_TetR-like_transc_reg"/>
</dbReference>
<feature type="DNA-binding region" description="H-T-H motif" evidence="2">
    <location>
        <begin position="48"/>
        <end position="67"/>
    </location>
</feature>
<gene>
    <name evidence="5" type="ORF">ACFP3U_18065</name>
</gene>
<dbReference type="Pfam" id="PF00440">
    <property type="entry name" value="TetR_N"/>
    <property type="match status" value="1"/>
</dbReference>
<feature type="region of interest" description="Disordered" evidence="3">
    <location>
        <begin position="1"/>
        <end position="20"/>
    </location>
</feature>
<dbReference type="InterPro" id="IPR001647">
    <property type="entry name" value="HTH_TetR"/>
</dbReference>
<dbReference type="PRINTS" id="PR00455">
    <property type="entry name" value="HTHTETR"/>
</dbReference>
<dbReference type="RefSeq" id="WP_380226566.1">
    <property type="nucleotide sequence ID" value="NZ_JBHSOF010000021.1"/>
</dbReference>
<dbReference type="SUPFAM" id="SSF48498">
    <property type="entry name" value="Tetracyclin repressor-like, C-terminal domain"/>
    <property type="match status" value="1"/>
</dbReference>
<reference evidence="6" key="1">
    <citation type="journal article" date="2019" name="Int. J. Syst. Evol. Microbiol.">
        <title>The Global Catalogue of Microorganisms (GCM) 10K type strain sequencing project: providing services to taxonomists for standard genome sequencing and annotation.</title>
        <authorList>
            <consortium name="The Broad Institute Genomics Platform"/>
            <consortium name="The Broad Institute Genome Sequencing Center for Infectious Disease"/>
            <person name="Wu L."/>
            <person name="Ma J."/>
        </authorList>
    </citation>
    <scope>NUCLEOTIDE SEQUENCE [LARGE SCALE GENOMIC DNA]</scope>
    <source>
        <strain evidence="6">CGMCC 4.1437</strain>
    </source>
</reference>
<protein>
    <submittedName>
        <fullName evidence="5">TetR/AcrR family transcriptional regulator</fullName>
    </submittedName>
</protein>
<proteinExistence type="predicted"/>
<dbReference type="InterPro" id="IPR039536">
    <property type="entry name" value="TetR_C_Proteobacteria"/>
</dbReference>
<dbReference type="PANTHER" id="PTHR30055:SF146">
    <property type="entry name" value="HTH-TYPE TRANSCRIPTIONAL DUAL REGULATOR CECR"/>
    <property type="match status" value="1"/>
</dbReference>
<dbReference type="PROSITE" id="PS50977">
    <property type="entry name" value="HTH_TETR_2"/>
    <property type="match status" value="1"/>
</dbReference>
<evidence type="ECO:0000259" key="4">
    <source>
        <dbReference type="PROSITE" id="PS50977"/>
    </source>
</evidence>
<keyword evidence="1 2" id="KW-0238">DNA-binding</keyword>
<evidence type="ECO:0000313" key="6">
    <source>
        <dbReference type="Proteomes" id="UP001595975"/>
    </source>
</evidence>
<dbReference type="InterPro" id="IPR009057">
    <property type="entry name" value="Homeodomain-like_sf"/>
</dbReference>
<dbReference type="InterPro" id="IPR036271">
    <property type="entry name" value="Tet_transcr_reg_TetR-rel_C_sf"/>
</dbReference>
<evidence type="ECO:0000313" key="5">
    <source>
        <dbReference type="EMBL" id="MFC5664881.1"/>
    </source>
</evidence>
<name>A0ABW0X362_9ACTN</name>
<dbReference type="PANTHER" id="PTHR30055">
    <property type="entry name" value="HTH-TYPE TRANSCRIPTIONAL REGULATOR RUTR"/>
    <property type="match status" value="1"/>
</dbReference>
<evidence type="ECO:0000256" key="3">
    <source>
        <dbReference type="SAM" id="MobiDB-lite"/>
    </source>
</evidence>
<dbReference type="Pfam" id="PF14246">
    <property type="entry name" value="TetR_C_7"/>
    <property type="match status" value="1"/>
</dbReference>
<keyword evidence="6" id="KW-1185">Reference proteome</keyword>
<dbReference type="Proteomes" id="UP001595975">
    <property type="component" value="Unassembled WGS sequence"/>
</dbReference>
<comment type="caution">
    <text evidence="5">The sequence shown here is derived from an EMBL/GenBank/DDBJ whole genome shotgun (WGS) entry which is preliminary data.</text>
</comment>
<feature type="domain" description="HTH tetR-type" evidence="4">
    <location>
        <begin position="25"/>
        <end position="85"/>
    </location>
</feature>
<dbReference type="SUPFAM" id="SSF46689">
    <property type="entry name" value="Homeodomain-like"/>
    <property type="match status" value="1"/>
</dbReference>
<accession>A0ABW0X362</accession>
<dbReference type="InterPro" id="IPR023772">
    <property type="entry name" value="DNA-bd_HTH_TetR-type_CS"/>
</dbReference>
<organism evidence="5 6">
    <name type="scientific">Kitasatospora misakiensis</name>
    <dbReference type="NCBI Taxonomy" id="67330"/>
    <lineage>
        <taxon>Bacteria</taxon>
        <taxon>Bacillati</taxon>
        <taxon>Actinomycetota</taxon>
        <taxon>Actinomycetes</taxon>
        <taxon>Kitasatosporales</taxon>
        <taxon>Streptomycetaceae</taxon>
        <taxon>Kitasatospora</taxon>
    </lineage>
</organism>
<evidence type="ECO:0000256" key="1">
    <source>
        <dbReference type="ARBA" id="ARBA00023125"/>
    </source>
</evidence>
<dbReference type="Gene3D" id="1.10.357.10">
    <property type="entry name" value="Tetracycline Repressor, domain 2"/>
    <property type="match status" value="1"/>
</dbReference>
<evidence type="ECO:0000256" key="2">
    <source>
        <dbReference type="PROSITE-ProRule" id="PRU00335"/>
    </source>
</evidence>
<dbReference type="PROSITE" id="PS01081">
    <property type="entry name" value="HTH_TETR_1"/>
    <property type="match status" value="1"/>
</dbReference>
<sequence>MGAERQDATDEYGMPIIPAPGDAATRKRQAIIDAALAEFLAEGYSAASMDVITSRSGVSKATIYKHFGSKERLFLAVVGGVLPKTYADLTPPARALADAPDLRTALVRHATELARILLRPEIMLLRRLVIGEIDRFPQLGQLWYRVTYDMNNGPLVELLTGLTAKGELSVSDPKLAVQQLVATTVGIPQLVHTFAPTTPVDDAELTRVIEAGVDLFLARYGTTPDWHGPA</sequence>
<dbReference type="EMBL" id="JBHSOF010000021">
    <property type="protein sequence ID" value="MFC5664881.1"/>
    <property type="molecule type" value="Genomic_DNA"/>
</dbReference>